<feature type="domain" description="Transposase for insertion sequence element IS21-like C-terminal" evidence="1">
    <location>
        <begin position="3"/>
        <end position="52"/>
    </location>
</feature>
<comment type="caution">
    <text evidence="2">The sequence shown here is derived from an EMBL/GenBank/DDBJ whole genome shotgun (WGS) entry which is preliminary data.</text>
</comment>
<evidence type="ECO:0000313" key="3">
    <source>
        <dbReference type="Proteomes" id="UP001264340"/>
    </source>
</evidence>
<proteinExistence type="predicted"/>
<evidence type="ECO:0000259" key="1">
    <source>
        <dbReference type="Pfam" id="PF22483"/>
    </source>
</evidence>
<accession>A0ABU1M2D8</accession>
<name>A0ABU1M2D8_9BURK</name>
<dbReference type="EMBL" id="JAVDRP010000037">
    <property type="protein sequence ID" value="MDR6413187.1"/>
    <property type="molecule type" value="Genomic_DNA"/>
</dbReference>
<dbReference type="Proteomes" id="UP001264340">
    <property type="component" value="Unassembled WGS sequence"/>
</dbReference>
<keyword evidence="3" id="KW-1185">Reference proteome</keyword>
<reference evidence="2 3" key="1">
    <citation type="submission" date="2023-07" db="EMBL/GenBank/DDBJ databases">
        <title>Sorghum-associated microbial communities from plants grown in Nebraska, USA.</title>
        <authorList>
            <person name="Schachtman D."/>
        </authorList>
    </citation>
    <scope>NUCLEOTIDE SEQUENCE [LARGE SCALE GENOMIC DNA]</scope>
    <source>
        <strain evidence="2 3">DS1316</strain>
    </source>
</reference>
<dbReference type="Pfam" id="PF22483">
    <property type="entry name" value="Mu-transpos_C_2"/>
    <property type="match status" value="1"/>
</dbReference>
<evidence type="ECO:0000313" key="2">
    <source>
        <dbReference type="EMBL" id="MDR6413187.1"/>
    </source>
</evidence>
<sequence length="180" mass="20561">MHLDRNRYSVPTEYAHHIVSLRCYPTYISLVADGIEIARHPRSFDRYQTFYDWRHYIDLVERKPGALRNGAPFLTMPEPMLRLQRHLLKQTGGDRVMVQVLAATPVHGLEAVLVAVELALESGRPSGDHVLNILARLKSQSAHSGEVVRTAITLKVEPLADVYRYEQLRVTRNEEDGHVE</sequence>
<protein>
    <recommendedName>
        <fullName evidence="1">Transposase for insertion sequence element IS21-like C-terminal domain-containing protein</fullName>
    </recommendedName>
</protein>
<dbReference type="InterPro" id="IPR054353">
    <property type="entry name" value="IstA-like_C"/>
</dbReference>
<organism evidence="2 3">
    <name type="scientific">Paraburkholderia terricola</name>
    <dbReference type="NCBI Taxonomy" id="169427"/>
    <lineage>
        <taxon>Bacteria</taxon>
        <taxon>Pseudomonadati</taxon>
        <taxon>Pseudomonadota</taxon>
        <taxon>Betaproteobacteria</taxon>
        <taxon>Burkholderiales</taxon>
        <taxon>Burkholderiaceae</taxon>
        <taxon>Paraburkholderia</taxon>
    </lineage>
</organism>
<gene>
    <name evidence="2" type="ORF">J2804_006625</name>
</gene>